<gene>
    <name evidence="2" type="ORF">ACHAWO_003269</name>
</gene>
<comment type="caution">
    <text evidence="2">The sequence shown here is derived from an EMBL/GenBank/DDBJ whole genome shotgun (WGS) entry which is preliminary data.</text>
</comment>
<feature type="compositionally biased region" description="Basic and acidic residues" evidence="1">
    <location>
        <begin position="17"/>
        <end position="42"/>
    </location>
</feature>
<dbReference type="AlphaFoldDB" id="A0ABD3P6N5"/>
<protein>
    <submittedName>
        <fullName evidence="2">Uncharacterized protein</fullName>
    </submittedName>
</protein>
<sequence length="150" mass="17489">MRTSFLRKITPTSPSKHRPDVKKSKNFKDSESREDAPSVAREKRITKQMHETSINQYIRGVDYLQRNLHDEAKECFEDALAARLVLHGPDSDDVLAAHHQLRWIANQQGDLRKAAHHKAKIVQIQNARMREKYQRFASDKIDWSVLCDKD</sequence>
<accession>A0ABD3P6N5</accession>
<name>A0ABD3P6N5_9STRA</name>
<dbReference type="Gene3D" id="1.25.40.10">
    <property type="entry name" value="Tetratricopeptide repeat domain"/>
    <property type="match status" value="1"/>
</dbReference>
<evidence type="ECO:0000313" key="3">
    <source>
        <dbReference type="Proteomes" id="UP001530400"/>
    </source>
</evidence>
<dbReference type="SUPFAM" id="SSF48452">
    <property type="entry name" value="TPR-like"/>
    <property type="match status" value="1"/>
</dbReference>
<dbReference type="Proteomes" id="UP001530400">
    <property type="component" value="Unassembled WGS sequence"/>
</dbReference>
<dbReference type="Pfam" id="PF13424">
    <property type="entry name" value="TPR_12"/>
    <property type="match status" value="1"/>
</dbReference>
<feature type="region of interest" description="Disordered" evidence="1">
    <location>
        <begin position="1"/>
        <end position="42"/>
    </location>
</feature>
<evidence type="ECO:0000313" key="2">
    <source>
        <dbReference type="EMBL" id="KAL3783563.1"/>
    </source>
</evidence>
<proteinExistence type="predicted"/>
<evidence type="ECO:0000256" key="1">
    <source>
        <dbReference type="SAM" id="MobiDB-lite"/>
    </source>
</evidence>
<dbReference type="InterPro" id="IPR011990">
    <property type="entry name" value="TPR-like_helical_dom_sf"/>
</dbReference>
<organism evidence="2 3">
    <name type="scientific">Cyclotella atomus</name>
    <dbReference type="NCBI Taxonomy" id="382360"/>
    <lineage>
        <taxon>Eukaryota</taxon>
        <taxon>Sar</taxon>
        <taxon>Stramenopiles</taxon>
        <taxon>Ochrophyta</taxon>
        <taxon>Bacillariophyta</taxon>
        <taxon>Coscinodiscophyceae</taxon>
        <taxon>Thalassiosirophycidae</taxon>
        <taxon>Stephanodiscales</taxon>
        <taxon>Stephanodiscaceae</taxon>
        <taxon>Cyclotella</taxon>
    </lineage>
</organism>
<reference evidence="2 3" key="1">
    <citation type="submission" date="2024-10" db="EMBL/GenBank/DDBJ databases">
        <title>Updated reference genomes for cyclostephanoid diatoms.</title>
        <authorList>
            <person name="Roberts W.R."/>
            <person name="Alverson A.J."/>
        </authorList>
    </citation>
    <scope>NUCLEOTIDE SEQUENCE [LARGE SCALE GENOMIC DNA]</scope>
    <source>
        <strain evidence="2 3">AJA010-31</strain>
    </source>
</reference>
<keyword evidence="3" id="KW-1185">Reference proteome</keyword>
<dbReference type="EMBL" id="JALLPJ020000760">
    <property type="protein sequence ID" value="KAL3783563.1"/>
    <property type="molecule type" value="Genomic_DNA"/>
</dbReference>